<reference evidence="4 5" key="1">
    <citation type="journal article" date="2016" name="Mol. Biol. Evol.">
        <title>Comparative Genomics of Early-Diverging Mushroom-Forming Fungi Provides Insights into the Origins of Lignocellulose Decay Capabilities.</title>
        <authorList>
            <person name="Nagy L.G."/>
            <person name="Riley R."/>
            <person name="Tritt A."/>
            <person name="Adam C."/>
            <person name="Daum C."/>
            <person name="Floudas D."/>
            <person name="Sun H."/>
            <person name="Yadav J.S."/>
            <person name="Pangilinan J."/>
            <person name="Larsson K.H."/>
            <person name="Matsuura K."/>
            <person name="Barry K."/>
            <person name="Labutti K."/>
            <person name="Kuo R."/>
            <person name="Ohm R.A."/>
            <person name="Bhattacharya S.S."/>
            <person name="Shirouzu T."/>
            <person name="Yoshinaga Y."/>
            <person name="Martin F.M."/>
            <person name="Grigoriev I.V."/>
            <person name="Hibbett D.S."/>
        </authorList>
    </citation>
    <scope>NUCLEOTIDE SEQUENCE [LARGE SCALE GENOMIC DNA]</scope>
    <source>
        <strain evidence="4 5">L-15889</strain>
    </source>
</reference>
<dbReference type="InterPro" id="IPR020845">
    <property type="entry name" value="AMP-binding_CS"/>
</dbReference>
<dbReference type="InterPro" id="IPR036291">
    <property type="entry name" value="NAD(P)-bd_dom_sf"/>
</dbReference>
<dbReference type="Proteomes" id="UP000076727">
    <property type="component" value="Unassembled WGS sequence"/>
</dbReference>
<dbReference type="InterPro" id="IPR013120">
    <property type="entry name" value="FAR_NAD-bd"/>
</dbReference>
<evidence type="ECO:0000256" key="1">
    <source>
        <dbReference type="ARBA" id="ARBA00022450"/>
    </source>
</evidence>
<evidence type="ECO:0000313" key="4">
    <source>
        <dbReference type="EMBL" id="KZT73346.1"/>
    </source>
</evidence>
<dbReference type="InterPro" id="IPR042099">
    <property type="entry name" value="ANL_N_sf"/>
</dbReference>
<evidence type="ECO:0000313" key="5">
    <source>
        <dbReference type="Proteomes" id="UP000076727"/>
    </source>
</evidence>
<dbReference type="PANTHER" id="PTHR43439:SF2">
    <property type="entry name" value="ENZYME, PUTATIVE (JCVI)-RELATED"/>
    <property type="match status" value="1"/>
</dbReference>
<dbReference type="Gene3D" id="1.10.1200.10">
    <property type="entry name" value="ACP-like"/>
    <property type="match status" value="1"/>
</dbReference>
<dbReference type="Pfam" id="PF23562">
    <property type="entry name" value="AMP-binding_C_3"/>
    <property type="match status" value="1"/>
</dbReference>
<organism evidence="4 5">
    <name type="scientific">Daedalea quercina L-15889</name>
    <dbReference type="NCBI Taxonomy" id="1314783"/>
    <lineage>
        <taxon>Eukaryota</taxon>
        <taxon>Fungi</taxon>
        <taxon>Dikarya</taxon>
        <taxon>Basidiomycota</taxon>
        <taxon>Agaricomycotina</taxon>
        <taxon>Agaricomycetes</taxon>
        <taxon>Polyporales</taxon>
        <taxon>Fomitopsis</taxon>
    </lineage>
</organism>
<dbReference type="InterPro" id="IPR051414">
    <property type="entry name" value="Adenylate-forming_Reductase"/>
</dbReference>
<dbReference type="EMBL" id="KV429037">
    <property type="protein sequence ID" value="KZT73346.1"/>
    <property type="molecule type" value="Genomic_DNA"/>
</dbReference>
<dbReference type="PROSITE" id="PS50075">
    <property type="entry name" value="CARRIER"/>
    <property type="match status" value="1"/>
</dbReference>
<dbReference type="Gene3D" id="3.40.50.12780">
    <property type="entry name" value="N-terminal domain of ligase-like"/>
    <property type="match status" value="1"/>
</dbReference>
<sequence length="1044" mass="114218">MPAPTYIASSLTDLVAIRARDKPNDVAIYTGIDEPGPLLKPLTYSQVQRAVDRLCAHYAGLGLTPPGKDGIPPQQVIAILTSTAVDESLLEIALAKLGLTSLLISVNNSVPAIAHLCKITNSSHLIYGSKFVSEAHEAQNILAEQDIEIEIVPDKRYPIWGPGGVDDVKIDPFTAVLSPQDERDRMCVILHSSGSTGFPKPVYISHFSMIANIAGFVNKAGFSALPVFHGFGHYSVFRCYYAGVPFVLFPAHLPLTSTNICKVINAIPVPCPLCFAVPYVIKLLGETEEGVRALANFESITFAGAAVPDDLGDRLTAAGVNIKAIYGTTETGSLLSSERDFAADKAWNWLRMEGRIADYLVMEDRGSGTYESVVKDGWPAKNQSNRPDGSYATKDLFARHPQRSNWYKYIGRLDDTLVQVLGEKTNPVPIELAIQGNSPYVEQCIVFGAGQPQIGCLLLPSEQAKDLYKDRNAYMEKVWPVVEDANTQAPTHSRILPEMVEILEYGTQIPQATKLSFLRPACYAKFKSIIDAVYDRFENGTSADKLDLSQPELEDFIFNAITHTLGATKAAKLTKTSDLFAFGVDSLQATRIRNVCQKELELNGPTLGQNVVYENPSVEKLAAYITALRSGAGQTKSVEENHAAMWAMVDKWASKFVRREATDSEQIVPPSSPGSQTIVLTGATGSLGAHILYQLVSSPTVDRVICLSRAKSNEDSGTRLQDSLKLRQLRLSEEQWKRIESYAADVNEDRLGLSSAEYEGILSRTTAVIHNAWPVNFNMNLDSYDAHVGGALNLMNLCLRSPKPQLPSFYFSSSIAAVTGSSDPVCNEDFPASAATALPTGYGRSKWVIEKLAERAARATPVHVGILRIGQLVGDTESGVWNETESWPLMFKATETTGALPTFQQNPQWLPVNIAGRAIAEIATHSVPPKAAVYHIVNPNMSGGWDAIIAGLKRAGMTFDVVSRSEWLDRLARSDPDGERNPAIKLLPYYRTRFGKPTESIPMQFRVDTTCSIALSLANSPPISQDLVEKWVQHWREVGFLGRA</sequence>
<evidence type="ECO:0000256" key="2">
    <source>
        <dbReference type="ARBA" id="ARBA00022553"/>
    </source>
</evidence>
<dbReference type="GO" id="GO:0031177">
    <property type="term" value="F:phosphopantetheine binding"/>
    <property type="evidence" value="ECO:0007669"/>
    <property type="project" value="InterPro"/>
</dbReference>
<dbReference type="AlphaFoldDB" id="A0A165TF71"/>
<dbReference type="Pfam" id="PF00501">
    <property type="entry name" value="AMP-binding"/>
    <property type="match status" value="1"/>
</dbReference>
<gene>
    <name evidence="4" type="ORF">DAEQUDRAFT_662515</name>
</gene>
<dbReference type="SUPFAM" id="SSF47336">
    <property type="entry name" value="ACP-like"/>
    <property type="match status" value="1"/>
</dbReference>
<dbReference type="InterPro" id="IPR036736">
    <property type="entry name" value="ACP-like_sf"/>
</dbReference>
<evidence type="ECO:0000259" key="3">
    <source>
        <dbReference type="PROSITE" id="PS50075"/>
    </source>
</evidence>
<dbReference type="SUPFAM" id="SSF56801">
    <property type="entry name" value="Acetyl-CoA synthetase-like"/>
    <property type="match status" value="1"/>
</dbReference>
<dbReference type="OrthoDB" id="429813at2759"/>
<protein>
    <submittedName>
        <fullName evidence="4">L-aminoadipate-semialdehyde dehydrogenase</fullName>
    </submittedName>
</protein>
<proteinExistence type="predicted"/>
<dbReference type="STRING" id="1314783.A0A165TF71"/>
<feature type="domain" description="Carrier" evidence="3">
    <location>
        <begin position="551"/>
        <end position="629"/>
    </location>
</feature>
<dbReference type="Pfam" id="PF07993">
    <property type="entry name" value="NAD_binding_4"/>
    <property type="match status" value="1"/>
</dbReference>
<dbReference type="Pfam" id="PF00550">
    <property type="entry name" value="PP-binding"/>
    <property type="match status" value="1"/>
</dbReference>
<keyword evidence="1" id="KW-0596">Phosphopantetheine</keyword>
<dbReference type="InterPro" id="IPR000873">
    <property type="entry name" value="AMP-dep_synth/lig_dom"/>
</dbReference>
<dbReference type="InterPro" id="IPR020806">
    <property type="entry name" value="PKS_PP-bd"/>
</dbReference>
<dbReference type="InterPro" id="IPR009081">
    <property type="entry name" value="PP-bd_ACP"/>
</dbReference>
<dbReference type="PROSITE" id="PS00455">
    <property type="entry name" value="AMP_BINDING"/>
    <property type="match status" value="1"/>
</dbReference>
<dbReference type="PANTHER" id="PTHR43439">
    <property type="entry name" value="PHENYLACETATE-COENZYME A LIGASE"/>
    <property type="match status" value="1"/>
</dbReference>
<keyword evidence="2" id="KW-0597">Phosphoprotein</keyword>
<keyword evidence="5" id="KW-1185">Reference proteome</keyword>
<dbReference type="SMART" id="SM00823">
    <property type="entry name" value="PKS_PP"/>
    <property type="match status" value="1"/>
</dbReference>
<accession>A0A165TF71</accession>
<dbReference type="Gene3D" id="3.40.50.720">
    <property type="entry name" value="NAD(P)-binding Rossmann-like Domain"/>
    <property type="match status" value="1"/>
</dbReference>
<dbReference type="SUPFAM" id="SSF51735">
    <property type="entry name" value="NAD(P)-binding Rossmann-fold domains"/>
    <property type="match status" value="1"/>
</dbReference>
<name>A0A165TF71_9APHY</name>